<dbReference type="RefSeq" id="YP_009801917.1">
    <property type="nucleotide sequence ID" value="NC_047976.1"/>
</dbReference>
<dbReference type="Proteomes" id="UP000246726">
    <property type="component" value="Segment"/>
</dbReference>
<organism evidence="1 2">
    <name type="scientific">Microbacterium phage Paschalis</name>
    <dbReference type="NCBI Taxonomy" id="2992928"/>
    <lineage>
        <taxon>Viruses</taxon>
        <taxon>Duplodnaviria</taxon>
        <taxon>Heunggongvirae</taxon>
        <taxon>Uroviricota</taxon>
        <taxon>Caudoviricetes</taxon>
        <taxon>Hodgkinviridae</taxon>
        <taxon>Quhwahvirus</taxon>
        <taxon>Quhwahvirus paschalis</taxon>
    </lineage>
</organism>
<sequence length="99" mass="10605">MTDMNLGDMLGPHAKRLSTADEKAARAAMGIPDEATIVPMDMTNAPLLVTALGDPDTDTLQIMARSTMSKRNAAAILRHVADSWDREADANGEPEQTVL</sequence>
<dbReference type="GeneID" id="54992444"/>
<proteinExistence type="predicted"/>
<gene>
    <name evidence="1" type="primary">69</name>
    <name evidence="1" type="ORF">SEA_PASCHALIS_69</name>
</gene>
<evidence type="ECO:0000313" key="2">
    <source>
        <dbReference type="Proteomes" id="UP000246726"/>
    </source>
</evidence>
<protein>
    <submittedName>
        <fullName evidence="1">Uncharacterized protein</fullName>
    </submittedName>
</protein>
<reference evidence="1 2" key="1">
    <citation type="submission" date="2018-04" db="EMBL/GenBank/DDBJ databases">
        <authorList>
            <person name="Paschalis M.I."/>
            <person name="Cheong D.K."/>
            <person name="Petit-Frere T."/>
            <person name="Stoner K.N."/>
            <person name="Veracka M."/>
            <person name="Ewers R.M."/>
            <person name="Maciver D.B."/>
            <person name="Santiago X."/>
            <person name="Nichols C.D."/>
            <person name="Scaff D.S."/>
            <person name="Osorio S.M."/>
            <person name="Mercado F.J."/>
            <person name="Tamondong K.G."/>
            <person name="Lee J."/>
            <person name="Nicholson R.L."/>
            <person name="Antonucci M.K."/>
            <person name="Anger G.K."/>
            <person name="Washington J.M."/>
            <person name="Garlena R.A."/>
            <person name="Russell D.A."/>
            <person name="Pope W.H."/>
            <person name="Jacobs-Sera D."/>
            <person name="Hendrix R.W."/>
            <person name="Hatfull G.F."/>
        </authorList>
    </citation>
    <scope>NUCLEOTIDE SEQUENCE [LARGE SCALE GENOMIC DNA]</scope>
</reference>
<dbReference type="EMBL" id="MH155873">
    <property type="protein sequence ID" value="AWN05562.1"/>
    <property type="molecule type" value="Genomic_DNA"/>
</dbReference>
<name>A0A2U8UPJ9_9CAUD</name>
<accession>A0A2U8UPJ9</accession>
<keyword evidence="2" id="KW-1185">Reference proteome</keyword>
<evidence type="ECO:0000313" key="1">
    <source>
        <dbReference type="EMBL" id="AWN05562.1"/>
    </source>
</evidence>